<comment type="caution">
    <text evidence="1">The sequence shown here is derived from an EMBL/GenBank/DDBJ whole genome shotgun (WGS) entry which is preliminary data.</text>
</comment>
<keyword evidence="2" id="KW-1185">Reference proteome</keyword>
<evidence type="ECO:0000313" key="1">
    <source>
        <dbReference type="EMBL" id="KAH7949643.1"/>
    </source>
</evidence>
<evidence type="ECO:0000313" key="2">
    <source>
        <dbReference type="Proteomes" id="UP000821865"/>
    </source>
</evidence>
<protein>
    <submittedName>
        <fullName evidence="1">Uncharacterized protein</fullName>
    </submittedName>
</protein>
<dbReference type="Proteomes" id="UP000821865">
    <property type="component" value="Chromosome 5"/>
</dbReference>
<sequence>MYATDCGFPIISSRCPGIKNGQARGNAISVLQREFPFGSGEYKICSSCKDSLVAGKVPPMSVSYGYRYPPKPDHLPPLNPVEERLIAPRLRFMSITWLTYGRRTVRHQGQVVNVPINVPNTVQYLPRNVPDDAAIDVHLKRRLVCKPSYKKGLVKKRNVHEWLKHLEHSPLYKYLNITVDWSRLVDDDGDVDDDNIEPAPEITALEDPMQAVIALSTMSHTMLYDDGATGGATGGDDTAAATVAELVLTEDEDVMPFPPTEDEAEKEHPQKLKRRYGKMHEALERGLSRDHAQGVEMSAHEAAWFLLGQEMSEKSREVVHIPTCYPEERVPVRKTNEELAKIGASSTVVWKLNIVHSKYKRGYGLREHPVIIRYHQDIANDNPDDYIREQVLLYVPFRNEAVDILDNNKYVQTYEANKELIASKHRQYKIANDDDIVVRQSDASFSALLTKIGDGRALEDQEVRLLKSRFITAEEALVRASAVIRMSYSNEEVNKFNTFIAHQGGTNVVSLQADDTIGYVNQDALKKAIAKVQKMSHTEFANLPREILVTMWNEIRYLPSYELLRMFFLRSSSVGGNGTTIVVTLLGMNGAPNLHFVRPRL</sequence>
<dbReference type="EMBL" id="CM023474">
    <property type="protein sequence ID" value="KAH7949643.1"/>
    <property type="molecule type" value="Genomic_DNA"/>
</dbReference>
<organism evidence="1 2">
    <name type="scientific">Dermacentor silvarum</name>
    <name type="common">Tick</name>
    <dbReference type="NCBI Taxonomy" id="543639"/>
    <lineage>
        <taxon>Eukaryota</taxon>
        <taxon>Metazoa</taxon>
        <taxon>Ecdysozoa</taxon>
        <taxon>Arthropoda</taxon>
        <taxon>Chelicerata</taxon>
        <taxon>Arachnida</taxon>
        <taxon>Acari</taxon>
        <taxon>Parasitiformes</taxon>
        <taxon>Ixodida</taxon>
        <taxon>Ixodoidea</taxon>
        <taxon>Ixodidae</taxon>
        <taxon>Rhipicephalinae</taxon>
        <taxon>Dermacentor</taxon>
    </lineage>
</organism>
<name>A0ACB8CRT0_DERSI</name>
<gene>
    <name evidence="1" type="ORF">HPB49_013204</name>
</gene>
<reference evidence="1" key="1">
    <citation type="submission" date="2020-05" db="EMBL/GenBank/DDBJ databases">
        <title>Large-scale comparative analyses of tick genomes elucidate their genetic diversity and vector capacities.</title>
        <authorList>
            <person name="Jia N."/>
            <person name="Wang J."/>
            <person name="Shi W."/>
            <person name="Du L."/>
            <person name="Sun Y."/>
            <person name="Zhan W."/>
            <person name="Jiang J."/>
            <person name="Wang Q."/>
            <person name="Zhang B."/>
            <person name="Ji P."/>
            <person name="Sakyi L.B."/>
            <person name="Cui X."/>
            <person name="Yuan T."/>
            <person name="Jiang B."/>
            <person name="Yang W."/>
            <person name="Lam T.T.-Y."/>
            <person name="Chang Q."/>
            <person name="Ding S."/>
            <person name="Wang X."/>
            <person name="Zhu J."/>
            <person name="Ruan X."/>
            <person name="Zhao L."/>
            <person name="Wei J."/>
            <person name="Que T."/>
            <person name="Du C."/>
            <person name="Cheng J."/>
            <person name="Dai P."/>
            <person name="Han X."/>
            <person name="Huang E."/>
            <person name="Gao Y."/>
            <person name="Liu J."/>
            <person name="Shao H."/>
            <person name="Ye R."/>
            <person name="Li L."/>
            <person name="Wei W."/>
            <person name="Wang X."/>
            <person name="Wang C."/>
            <person name="Yang T."/>
            <person name="Huo Q."/>
            <person name="Li W."/>
            <person name="Guo W."/>
            <person name="Chen H."/>
            <person name="Zhou L."/>
            <person name="Ni X."/>
            <person name="Tian J."/>
            <person name="Zhou Y."/>
            <person name="Sheng Y."/>
            <person name="Liu T."/>
            <person name="Pan Y."/>
            <person name="Xia L."/>
            <person name="Li J."/>
            <person name="Zhao F."/>
            <person name="Cao W."/>
        </authorList>
    </citation>
    <scope>NUCLEOTIDE SEQUENCE</scope>
    <source>
        <strain evidence="1">Dsil-2018</strain>
    </source>
</reference>
<proteinExistence type="predicted"/>
<accession>A0ACB8CRT0</accession>